<name>A0ABQ7SKE9_PHRPL</name>
<evidence type="ECO:0000256" key="14">
    <source>
        <dbReference type="PROSITE-ProRule" id="PRU00221"/>
    </source>
</evidence>
<dbReference type="SMART" id="SM00320">
    <property type="entry name" value="WD40"/>
    <property type="match status" value="1"/>
</dbReference>
<dbReference type="Proteomes" id="UP000826234">
    <property type="component" value="Unassembled WGS sequence"/>
</dbReference>
<dbReference type="SUPFAM" id="SSF50978">
    <property type="entry name" value="WD40 repeat-like"/>
    <property type="match status" value="1"/>
</dbReference>
<dbReference type="EMBL" id="JAIPUX010005289">
    <property type="protein sequence ID" value="KAH0617831.1"/>
    <property type="molecule type" value="Genomic_DNA"/>
</dbReference>
<dbReference type="PROSITE" id="PS50294">
    <property type="entry name" value="WD_REPEATS_REGION"/>
    <property type="match status" value="1"/>
</dbReference>
<protein>
    <recommendedName>
        <fullName evidence="17">Nucleoporin SEH1</fullName>
    </recommendedName>
</protein>
<organism evidence="15 16">
    <name type="scientific">Phrynosoma platyrhinos</name>
    <name type="common">Desert horned lizard</name>
    <dbReference type="NCBI Taxonomy" id="52577"/>
    <lineage>
        <taxon>Eukaryota</taxon>
        <taxon>Metazoa</taxon>
        <taxon>Chordata</taxon>
        <taxon>Craniata</taxon>
        <taxon>Vertebrata</taxon>
        <taxon>Euteleostomi</taxon>
        <taxon>Lepidosauria</taxon>
        <taxon>Squamata</taxon>
        <taxon>Bifurcata</taxon>
        <taxon>Unidentata</taxon>
        <taxon>Episquamata</taxon>
        <taxon>Toxicofera</taxon>
        <taxon>Iguania</taxon>
        <taxon>Phrynosomatidae</taxon>
        <taxon>Phrynosomatinae</taxon>
        <taxon>Phrynosoma</taxon>
    </lineage>
</organism>
<dbReference type="PANTHER" id="PTHR11024:SF3">
    <property type="entry name" value="NUCLEOPORIN SEH1"/>
    <property type="match status" value="1"/>
</dbReference>
<dbReference type="Pfam" id="PF00400">
    <property type="entry name" value="WD40"/>
    <property type="match status" value="1"/>
</dbReference>
<evidence type="ECO:0008006" key="17">
    <source>
        <dbReference type="Google" id="ProtNLM"/>
    </source>
</evidence>
<gene>
    <name evidence="15" type="ORF">JD844_016457</name>
</gene>
<keyword evidence="13" id="KW-0539">Nucleus</keyword>
<dbReference type="InterPro" id="IPR036322">
    <property type="entry name" value="WD40_repeat_dom_sf"/>
</dbReference>
<evidence type="ECO:0000256" key="3">
    <source>
        <dbReference type="ARBA" id="ARBA00004629"/>
    </source>
</evidence>
<evidence type="ECO:0000256" key="5">
    <source>
        <dbReference type="ARBA" id="ARBA00010102"/>
    </source>
</evidence>
<dbReference type="PANTHER" id="PTHR11024">
    <property type="entry name" value="NUCLEAR PORE COMPLEX PROTEIN SEC13 / SEH1 FAMILY MEMBER"/>
    <property type="match status" value="1"/>
</dbReference>
<comment type="subcellular location">
    <subcellularLocation>
        <location evidence="3">Chromosome</location>
        <location evidence="3">Centromere</location>
        <location evidence="3">Kinetochore</location>
    </subcellularLocation>
    <subcellularLocation>
        <location evidence="4">Lysosome membrane</location>
    </subcellularLocation>
    <subcellularLocation>
        <location evidence="2">Nucleus envelope</location>
    </subcellularLocation>
</comment>
<evidence type="ECO:0000256" key="6">
    <source>
        <dbReference type="ARBA" id="ARBA00022448"/>
    </source>
</evidence>
<evidence type="ECO:0000256" key="8">
    <source>
        <dbReference type="ARBA" id="ARBA00022737"/>
    </source>
</evidence>
<feature type="repeat" description="WD" evidence="14">
    <location>
        <begin position="94"/>
        <end position="126"/>
    </location>
</feature>
<dbReference type="Gene3D" id="2.130.10.10">
    <property type="entry name" value="YVTN repeat-like/Quinoprotein amine dehydrogenase"/>
    <property type="match status" value="1"/>
</dbReference>
<comment type="function">
    <text evidence="1">Component of the Nup107-160 subcomplex of the nuclear pore complex (NPC). The Nup107-160 subcomplex is required for the assembly of a functional NPC. The Nup107-160 subcomplex is also required for normal kinetochore microtubule attachment, mitotic progression and chromosome segregation. This subunit plays a role in recruitment of the Nup107-160 subcomplex to the kinetochore.</text>
</comment>
<keyword evidence="10" id="KW-0995">Kinetochore</keyword>
<dbReference type="InterPro" id="IPR001680">
    <property type="entry name" value="WD40_rpt"/>
</dbReference>
<keyword evidence="7 14" id="KW-0853">WD repeat</keyword>
<evidence type="ECO:0000256" key="7">
    <source>
        <dbReference type="ARBA" id="ARBA00022574"/>
    </source>
</evidence>
<evidence type="ECO:0000256" key="9">
    <source>
        <dbReference type="ARBA" id="ARBA00022829"/>
    </source>
</evidence>
<evidence type="ECO:0000256" key="10">
    <source>
        <dbReference type="ARBA" id="ARBA00022838"/>
    </source>
</evidence>
<comment type="similarity">
    <text evidence="5">Belongs to the WD repeat SEC13 family.</text>
</comment>
<comment type="caution">
    <text evidence="15">The sequence shown here is derived from an EMBL/GenBank/DDBJ whole genome shotgun (WGS) entry which is preliminary data.</text>
</comment>
<keyword evidence="8" id="KW-0677">Repeat</keyword>
<reference evidence="15 16" key="1">
    <citation type="journal article" date="2022" name="Gigascience">
        <title>A chromosome-level genome assembly and annotation of the desert horned lizard, Phrynosoma platyrhinos, provides insight into chromosomal rearrangements among reptiles.</title>
        <authorList>
            <person name="Koochekian N."/>
            <person name="Ascanio A."/>
            <person name="Farleigh K."/>
            <person name="Card D.C."/>
            <person name="Schield D.R."/>
            <person name="Castoe T.A."/>
            <person name="Jezkova T."/>
        </authorList>
    </citation>
    <scope>NUCLEOTIDE SEQUENCE [LARGE SCALE GENOMIC DNA]</scope>
    <source>
        <strain evidence="15">NK-2021</strain>
    </source>
</reference>
<evidence type="ECO:0000256" key="12">
    <source>
        <dbReference type="ARBA" id="ARBA00023228"/>
    </source>
</evidence>
<evidence type="ECO:0000256" key="11">
    <source>
        <dbReference type="ARBA" id="ARBA00022927"/>
    </source>
</evidence>
<keyword evidence="12" id="KW-0458">Lysosome</keyword>
<keyword evidence="11" id="KW-0653">Protein transport</keyword>
<keyword evidence="9" id="KW-0159">Chromosome partition</keyword>
<dbReference type="InterPro" id="IPR037363">
    <property type="entry name" value="Sec13/Seh1_fam"/>
</dbReference>
<keyword evidence="6" id="KW-0813">Transport</keyword>
<evidence type="ECO:0000313" key="15">
    <source>
        <dbReference type="EMBL" id="KAH0617831.1"/>
    </source>
</evidence>
<keyword evidence="16" id="KW-1185">Reference proteome</keyword>
<evidence type="ECO:0000256" key="2">
    <source>
        <dbReference type="ARBA" id="ARBA00004259"/>
    </source>
</evidence>
<dbReference type="InterPro" id="IPR015943">
    <property type="entry name" value="WD40/YVTN_repeat-like_dom_sf"/>
</dbReference>
<evidence type="ECO:0000313" key="16">
    <source>
        <dbReference type="Proteomes" id="UP000826234"/>
    </source>
</evidence>
<accession>A0ABQ7SKE9</accession>
<sequence length="240" mass="26572">MIAVGSDDSSPNVLAKVQIYEYNENTRKYAKAETLMTVTDPVHDIAFAPNLGRSFHILAVATKDVRIFTLKPLRKELTTSSGLTKFEVQLVAQFDNHNSQVWRVSWNITGTVLASSGDDGCVRLWKANYMDNWKCTGILKGNGSPVNASSSQQGVFNAPFGTANANLQNSVNGTSAGRYFFPPLDSPRAGSRWSSYAQLLPPPPLIEHSCDADTSNLQYPHRRTRYISRPLKLLREHEGV</sequence>
<evidence type="ECO:0000256" key="13">
    <source>
        <dbReference type="ARBA" id="ARBA00023242"/>
    </source>
</evidence>
<proteinExistence type="inferred from homology"/>
<evidence type="ECO:0000256" key="4">
    <source>
        <dbReference type="ARBA" id="ARBA00004656"/>
    </source>
</evidence>
<dbReference type="PROSITE" id="PS50082">
    <property type="entry name" value="WD_REPEATS_2"/>
    <property type="match status" value="1"/>
</dbReference>
<evidence type="ECO:0000256" key="1">
    <source>
        <dbReference type="ARBA" id="ARBA00002483"/>
    </source>
</evidence>